<dbReference type="InterPro" id="IPR016195">
    <property type="entry name" value="Pol/histidinol_Pase-like"/>
</dbReference>
<dbReference type="PANTHER" id="PTHR39181:SF1">
    <property type="entry name" value="TYROSINE-PROTEIN PHOSPHATASE YWQE"/>
    <property type="match status" value="1"/>
</dbReference>
<evidence type="ECO:0000256" key="5">
    <source>
        <dbReference type="PIRNR" id="PIRNR016557"/>
    </source>
</evidence>
<comment type="caution">
    <text evidence="6">The sequence shown here is derived from an EMBL/GenBank/DDBJ whole genome shotgun (WGS) entry which is preliminary data.</text>
</comment>
<evidence type="ECO:0000256" key="2">
    <source>
        <dbReference type="ARBA" id="ARBA00022801"/>
    </source>
</evidence>
<keyword evidence="2 5" id="KW-0378">Hydrolase</keyword>
<dbReference type="PIRSF" id="PIRSF016557">
    <property type="entry name" value="Caps_synth_CpsB"/>
    <property type="match status" value="1"/>
</dbReference>
<name>A0A559JN10_9BACL</name>
<accession>A0A559JN10</accession>
<proteinExistence type="inferred from homology"/>
<evidence type="ECO:0000256" key="4">
    <source>
        <dbReference type="ARBA" id="ARBA00051722"/>
    </source>
</evidence>
<evidence type="ECO:0000256" key="3">
    <source>
        <dbReference type="ARBA" id="ARBA00022912"/>
    </source>
</evidence>
<dbReference type="EC" id="3.1.3.48" evidence="5"/>
<evidence type="ECO:0000313" key="7">
    <source>
        <dbReference type="Proteomes" id="UP000316330"/>
    </source>
</evidence>
<dbReference type="Gene3D" id="3.20.20.140">
    <property type="entry name" value="Metal-dependent hydrolases"/>
    <property type="match status" value="1"/>
</dbReference>
<evidence type="ECO:0000256" key="1">
    <source>
        <dbReference type="ARBA" id="ARBA00005750"/>
    </source>
</evidence>
<sequence>MIDIHTHILPGVDDGAVSWELTIEMARAAAAEGITVLIATPHHANGRYLNPAAEVEAVVLQANERLTAAGLNITIRPGQEIRVHDGLLDAWDQKELLTLAGSDYMLIELPSSRIPKGMGELIHELNMLKLKPIIAHPERNAEIAEHPERLSELLEEGAYAQVTTHSLLGGFGRGVERTAWSLCAQGLIHLVSSDAHHPQRRGFRLREAYGTIRDRLGEEWETWYMDNARCVIENHSFGERPAIATSPPGGVRRLLSYFRKKTF</sequence>
<dbReference type="EMBL" id="VNJJ01000004">
    <property type="protein sequence ID" value="TVY01262.1"/>
    <property type="molecule type" value="Genomic_DNA"/>
</dbReference>
<dbReference type="RefSeq" id="WP_144700419.1">
    <property type="nucleotide sequence ID" value="NZ_VNJJ01000004.1"/>
</dbReference>
<dbReference type="AlphaFoldDB" id="A0A559JN10"/>
<dbReference type="InterPro" id="IPR016667">
    <property type="entry name" value="Caps_polysacc_synth_CpsB/CapC"/>
</dbReference>
<comment type="catalytic activity">
    <reaction evidence="4 5">
        <text>O-phospho-L-tyrosyl-[protein] + H2O = L-tyrosyl-[protein] + phosphate</text>
        <dbReference type="Rhea" id="RHEA:10684"/>
        <dbReference type="Rhea" id="RHEA-COMP:10136"/>
        <dbReference type="Rhea" id="RHEA-COMP:20101"/>
        <dbReference type="ChEBI" id="CHEBI:15377"/>
        <dbReference type="ChEBI" id="CHEBI:43474"/>
        <dbReference type="ChEBI" id="CHEBI:46858"/>
        <dbReference type="ChEBI" id="CHEBI:61978"/>
        <dbReference type="EC" id="3.1.3.48"/>
    </reaction>
</comment>
<dbReference type="GO" id="GO:0030145">
    <property type="term" value="F:manganese ion binding"/>
    <property type="evidence" value="ECO:0007669"/>
    <property type="project" value="UniProtKB-UniRule"/>
</dbReference>
<evidence type="ECO:0000313" key="6">
    <source>
        <dbReference type="EMBL" id="TVY01262.1"/>
    </source>
</evidence>
<dbReference type="Pfam" id="PF19567">
    <property type="entry name" value="CpsB_CapC"/>
    <property type="match status" value="1"/>
</dbReference>
<dbReference type="PANTHER" id="PTHR39181">
    <property type="entry name" value="TYROSINE-PROTEIN PHOSPHATASE YWQE"/>
    <property type="match status" value="1"/>
</dbReference>
<comment type="similarity">
    <text evidence="1 5">Belongs to the metallo-dependent hydrolases superfamily. CpsB/CapC family.</text>
</comment>
<dbReference type="Proteomes" id="UP000316330">
    <property type="component" value="Unassembled WGS sequence"/>
</dbReference>
<gene>
    <name evidence="6" type="ORF">FPZ45_08930</name>
</gene>
<reference evidence="6 7" key="1">
    <citation type="submission" date="2019-07" db="EMBL/GenBank/DDBJ databases">
        <authorList>
            <person name="Kim J."/>
        </authorList>
    </citation>
    <scope>NUCLEOTIDE SEQUENCE [LARGE SCALE GENOMIC DNA]</scope>
    <source>
        <strain evidence="6 7">G13</strain>
    </source>
</reference>
<protein>
    <recommendedName>
        <fullName evidence="5">Tyrosine-protein phosphatase</fullName>
        <ecNumber evidence="5">3.1.3.48</ecNumber>
    </recommendedName>
</protein>
<keyword evidence="7" id="KW-1185">Reference proteome</keyword>
<dbReference type="OrthoDB" id="9788539at2"/>
<organism evidence="6 7">
    <name type="scientific">Cohnella terricola</name>
    <dbReference type="NCBI Taxonomy" id="1289167"/>
    <lineage>
        <taxon>Bacteria</taxon>
        <taxon>Bacillati</taxon>
        <taxon>Bacillota</taxon>
        <taxon>Bacilli</taxon>
        <taxon>Bacillales</taxon>
        <taxon>Paenibacillaceae</taxon>
        <taxon>Cohnella</taxon>
    </lineage>
</organism>
<keyword evidence="3 5" id="KW-0904">Protein phosphatase</keyword>
<dbReference type="GO" id="GO:0004725">
    <property type="term" value="F:protein tyrosine phosphatase activity"/>
    <property type="evidence" value="ECO:0007669"/>
    <property type="project" value="UniProtKB-UniRule"/>
</dbReference>
<dbReference type="SUPFAM" id="SSF89550">
    <property type="entry name" value="PHP domain-like"/>
    <property type="match status" value="1"/>
</dbReference>